<sequence>MYIINLSEYKWNTKLKFLRVIKGWSQLEASKRCIVNAKLYSNWENNLHFPQPKSQKLIARAFNISVEELFSNVTINPCEGCVYSGKTHKKG</sequence>
<dbReference type="InterPro" id="IPR010982">
    <property type="entry name" value="Lambda_DNA-bd_dom_sf"/>
</dbReference>
<dbReference type="SMART" id="SM00530">
    <property type="entry name" value="HTH_XRE"/>
    <property type="match status" value="1"/>
</dbReference>
<dbReference type="Gene3D" id="1.10.260.40">
    <property type="entry name" value="lambda repressor-like DNA-binding domains"/>
    <property type="match status" value="1"/>
</dbReference>
<dbReference type="RefSeq" id="WP_084115354.1">
    <property type="nucleotide sequence ID" value="NZ_FWXH01000005.1"/>
</dbReference>
<dbReference type="GO" id="GO:0003677">
    <property type="term" value="F:DNA binding"/>
    <property type="evidence" value="ECO:0007669"/>
    <property type="project" value="UniProtKB-KW"/>
</dbReference>
<dbReference type="Pfam" id="PF12844">
    <property type="entry name" value="HTH_19"/>
    <property type="match status" value="1"/>
</dbReference>
<dbReference type="OrthoDB" id="1913717at2"/>
<dbReference type="InterPro" id="IPR001387">
    <property type="entry name" value="Cro/C1-type_HTH"/>
</dbReference>
<proteinExistence type="predicted"/>
<protein>
    <submittedName>
        <fullName evidence="2">DNA-binding transcriptional regulator, XRE-family HTH domain</fullName>
    </submittedName>
</protein>
<gene>
    <name evidence="2" type="ORF">SAMN02745134_01831</name>
</gene>
<dbReference type="Proteomes" id="UP000192468">
    <property type="component" value="Unassembled WGS sequence"/>
</dbReference>
<dbReference type="STRING" id="1121291.SAMN02745134_01831"/>
<evidence type="ECO:0000259" key="1">
    <source>
        <dbReference type="PROSITE" id="PS50943"/>
    </source>
</evidence>
<dbReference type="CDD" id="cd00093">
    <property type="entry name" value="HTH_XRE"/>
    <property type="match status" value="1"/>
</dbReference>
<reference evidence="2 3" key="1">
    <citation type="submission" date="2017-04" db="EMBL/GenBank/DDBJ databases">
        <authorList>
            <person name="Afonso C.L."/>
            <person name="Miller P.J."/>
            <person name="Scott M.A."/>
            <person name="Spackman E."/>
            <person name="Goraichik I."/>
            <person name="Dimitrov K.M."/>
            <person name="Suarez D.L."/>
            <person name="Swayne D.E."/>
        </authorList>
    </citation>
    <scope>NUCLEOTIDE SEQUENCE [LARGE SCALE GENOMIC DNA]</scope>
    <source>
        <strain evidence="2 3">DSM 12555</strain>
    </source>
</reference>
<feature type="domain" description="HTH cro/C1-type" evidence="1">
    <location>
        <begin position="15"/>
        <end position="69"/>
    </location>
</feature>
<dbReference type="PROSITE" id="PS50943">
    <property type="entry name" value="HTH_CROC1"/>
    <property type="match status" value="1"/>
</dbReference>
<keyword evidence="2" id="KW-0238">DNA-binding</keyword>
<keyword evidence="3" id="KW-1185">Reference proteome</keyword>
<dbReference type="AlphaFoldDB" id="A0A1W1XGW2"/>
<accession>A0A1W1XGW2</accession>
<evidence type="ECO:0000313" key="3">
    <source>
        <dbReference type="Proteomes" id="UP000192468"/>
    </source>
</evidence>
<evidence type="ECO:0000313" key="2">
    <source>
        <dbReference type="EMBL" id="SMC23246.1"/>
    </source>
</evidence>
<dbReference type="SUPFAM" id="SSF47413">
    <property type="entry name" value="lambda repressor-like DNA-binding domains"/>
    <property type="match status" value="1"/>
</dbReference>
<organism evidence="2 3">
    <name type="scientific">Clostridium acidisoli DSM 12555</name>
    <dbReference type="NCBI Taxonomy" id="1121291"/>
    <lineage>
        <taxon>Bacteria</taxon>
        <taxon>Bacillati</taxon>
        <taxon>Bacillota</taxon>
        <taxon>Clostridia</taxon>
        <taxon>Eubacteriales</taxon>
        <taxon>Clostridiaceae</taxon>
        <taxon>Clostridium</taxon>
    </lineage>
</organism>
<dbReference type="EMBL" id="FWXH01000005">
    <property type="protein sequence ID" value="SMC23246.1"/>
    <property type="molecule type" value="Genomic_DNA"/>
</dbReference>
<name>A0A1W1XGW2_9CLOT</name>